<evidence type="ECO:0000313" key="2">
    <source>
        <dbReference type="EMBL" id="CAG8813521.1"/>
    </source>
</evidence>
<dbReference type="PANTHER" id="PTHR45786">
    <property type="entry name" value="DNA BINDING PROTEIN-LIKE"/>
    <property type="match status" value="1"/>
</dbReference>
<dbReference type="OrthoDB" id="2272314at2759"/>
<dbReference type="EMBL" id="CAJVQA010040974">
    <property type="protein sequence ID" value="CAG8813521.1"/>
    <property type="molecule type" value="Genomic_DNA"/>
</dbReference>
<keyword evidence="3" id="KW-1185">Reference proteome</keyword>
<dbReference type="PANTHER" id="PTHR45786:SF74">
    <property type="entry name" value="ATP-DEPENDENT DNA HELICASE"/>
    <property type="match status" value="1"/>
</dbReference>
<feature type="compositionally biased region" description="Polar residues" evidence="1">
    <location>
        <begin position="26"/>
        <end position="35"/>
    </location>
</feature>
<sequence length="366" mass="42633">LQTCTSEPNRRAIAQQERRERKRVGNTVNQKAVSQQERRRRERIENTIDRRSIAQQSRRELERVKRAHTIPDNEIFAQFQLQNIRHDLGHMDTACIHCGALHWLDERIVNSSKTNPKFGSCCRHGKVILPLLHDPPLLLRQLFESQDKQCKEFRANICQYNAAHAFTSLGVNIDQTILNGRSPYSFRIHSELRHHSGSLLPESSLNANYAQLYIYDPDIAHQIRMGRNKNLHTQTMWELQEILREHHAFYPIYQQAHEILSQVCEEGVSETDLAVHLHFNAATDRRRYNLPTSNEIAVILPGDGSEPKAMHDIVIRLRGGPLEHIHKAHPAYLPLHYVLFFSHRELGWHAELHHTLIDEYGQYIED</sequence>
<name>A0A9N9K6E4_9GLOM</name>
<evidence type="ECO:0000313" key="3">
    <source>
        <dbReference type="Proteomes" id="UP000789759"/>
    </source>
</evidence>
<organism evidence="2 3">
    <name type="scientific">Cetraspora pellucida</name>
    <dbReference type="NCBI Taxonomy" id="1433469"/>
    <lineage>
        <taxon>Eukaryota</taxon>
        <taxon>Fungi</taxon>
        <taxon>Fungi incertae sedis</taxon>
        <taxon>Mucoromycota</taxon>
        <taxon>Glomeromycotina</taxon>
        <taxon>Glomeromycetes</taxon>
        <taxon>Diversisporales</taxon>
        <taxon>Gigasporaceae</taxon>
        <taxon>Cetraspora</taxon>
    </lineage>
</organism>
<reference evidence="2" key="1">
    <citation type="submission" date="2021-06" db="EMBL/GenBank/DDBJ databases">
        <authorList>
            <person name="Kallberg Y."/>
            <person name="Tangrot J."/>
            <person name="Rosling A."/>
        </authorList>
    </citation>
    <scope>NUCLEOTIDE SEQUENCE</scope>
    <source>
        <strain evidence="2">FL966</strain>
    </source>
</reference>
<protein>
    <submittedName>
        <fullName evidence="2">24257_t:CDS:1</fullName>
    </submittedName>
</protein>
<evidence type="ECO:0000256" key="1">
    <source>
        <dbReference type="SAM" id="MobiDB-lite"/>
    </source>
</evidence>
<dbReference type="Proteomes" id="UP000789759">
    <property type="component" value="Unassembled WGS sequence"/>
</dbReference>
<comment type="caution">
    <text evidence="2">The sequence shown here is derived from an EMBL/GenBank/DDBJ whole genome shotgun (WGS) entry which is preliminary data.</text>
</comment>
<gene>
    <name evidence="2" type="ORF">CPELLU_LOCUS18925</name>
</gene>
<dbReference type="AlphaFoldDB" id="A0A9N9K6E4"/>
<feature type="region of interest" description="Disordered" evidence="1">
    <location>
        <begin position="1"/>
        <end position="43"/>
    </location>
</feature>
<accession>A0A9N9K6E4</accession>
<feature type="non-terminal residue" evidence="2">
    <location>
        <position position="1"/>
    </location>
</feature>
<proteinExistence type="predicted"/>